<evidence type="ECO:0000256" key="4">
    <source>
        <dbReference type="SAM" id="MobiDB-lite"/>
    </source>
</evidence>
<dbReference type="EMBL" id="OU594950">
    <property type="protein sequence ID" value="CAG9294091.1"/>
    <property type="molecule type" value="Genomic_DNA"/>
</dbReference>
<feature type="compositionally biased region" description="Basic and acidic residues" evidence="4">
    <location>
        <begin position="10"/>
        <end position="23"/>
    </location>
</feature>
<reference evidence="6" key="1">
    <citation type="submission" date="2022-02" db="EMBL/GenBank/DDBJ databases">
        <authorList>
            <person name="Giguere J D."/>
        </authorList>
    </citation>
    <scope>NUCLEOTIDE SEQUENCE</scope>
    <source>
        <strain evidence="6">CCAP 1055/1</strain>
    </source>
</reference>
<name>A0A8J9TFE4_PHATR</name>
<dbReference type="GO" id="GO:0003723">
    <property type="term" value="F:RNA binding"/>
    <property type="evidence" value="ECO:0007669"/>
    <property type="project" value="UniProtKB-UniRule"/>
</dbReference>
<dbReference type="SMART" id="SM00360">
    <property type="entry name" value="RRM"/>
    <property type="match status" value="1"/>
</dbReference>
<dbReference type="PANTHER" id="PTHR23236:SF119">
    <property type="entry name" value="NUCLEAR RNA-BINDING PROTEIN SART-3"/>
    <property type="match status" value="1"/>
</dbReference>
<accession>A0A8J9TFE4</accession>
<dbReference type="InterPro" id="IPR035979">
    <property type="entry name" value="RBD_domain_sf"/>
</dbReference>
<evidence type="ECO:0000256" key="1">
    <source>
        <dbReference type="ARBA" id="ARBA00022737"/>
    </source>
</evidence>
<dbReference type="SUPFAM" id="SSF54928">
    <property type="entry name" value="RNA-binding domain, RBD"/>
    <property type="match status" value="1"/>
</dbReference>
<evidence type="ECO:0000256" key="3">
    <source>
        <dbReference type="PROSITE-ProRule" id="PRU00176"/>
    </source>
</evidence>
<feature type="compositionally biased region" description="Basic and acidic residues" evidence="4">
    <location>
        <begin position="42"/>
        <end position="51"/>
    </location>
</feature>
<feature type="region of interest" description="Disordered" evidence="4">
    <location>
        <begin position="103"/>
        <end position="126"/>
    </location>
</feature>
<feature type="compositionally biased region" description="Basic and acidic residues" evidence="4">
    <location>
        <begin position="254"/>
        <end position="264"/>
    </location>
</feature>
<gene>
    <name evidence="6" type="ORF">PTTT1_LOCUS53578</name>
</gene>
<protein>
    <recommendedName>
        <fullName evidence="5">RRM domain-containing protein</fullName>
    </recommendedName>
</protein>
<dbReference type="InterPro" id="IPR000504">
    <property type="entry name" value="RRM_dom"/>
</dbReference>
<dbReference type="Proteomes" id="UP000836788">
    <property type="component" value="Chromosome 9"/>
</dbReference>
<feature type="compositionally biased region" description="Polar residues" evidence="4">
    <location>
        <begin position="54"/>
        <end position="69"/>
    </location>
</feature>
<evidence type="ECO:0000259" key="5">
    <source>
        <dbReference type="PROSITE" id="PS50102"/>
    </source>
</evidence>
<organism evidence="6">
    <name type="scientific">Phaeodactylum tricornutum</name>
    <name type="common">Diatom</name>
    <dbReference type="NCBI Taxonomy" id="2850"/>
    <lineage>
        <taxon>Eukaryota</taxon>
        <taxon>Sar</taxon>
        <taxon>Stramenopiles</taxon>
        <taxon>Ochrophyta</taxon>
        <taxon>Bacillariophyta</taxon>
        <taxon>Bacillariophyceae</taxon>
        <taxon>Bacillariophycidae</taxon>
        <taxon>Naviculales</taxon>
        <taxon>Phaeodactylaceae</taxon>
        <taxon>Phaeodactylum</taxon>
    </lineage>
</organism>
<dbReference type="InterPro" id="IPR012677">
    <property type="entry name" value="Nucleotide-bd_a/b_plait_sf"/>
</dbReference>
<feature type="domain" description="RRM" evidence="5">
    <location>
        <begin position="147"/>
        <end position="228"/>
    </location>
</feature>
<dbReference type="PROSITE" id="PS50102">
    <property type="entry name" value="RRM"/>
    <property type="match status" value="1"/>
</dbReference>
<sequence length="362" mass="40556">MAKASKNKTRMREESKGAFRVAKEEEEASIGGCPENNNPVHKTVDEDKTPQEKGGSNKSSTVTGKSIINSGDAESSDEDDLLEAAAAWAEGDDDDKQMKNLKVHQSNTKKPPQNKSKQSKDKLSTLNDNTATAASSLLSETSPDRMWSLHITQLDFDTTEFDLRQHFVTRGCALSSIRLVCDRGLNGKKLFRGVAFVDVLDEESYKTALALDKSDMLGRRINVRPTKTKSELADIVQRTKEIVKEKIKLNLEEMDEREASEKSHTSPNTDKKRSRKDKQRDGKERKPKRRKTEMLKSTDGNTKGNAKTEAVVPKDAKQATRGVKNQSPTGSKTIGNIDPNRKLSKKERNRKAAILMQMRRRR</sequence>
<dbReference type="PANTHER" id="PTHR23236">
    <property type="entry name" value="EUKARYOTIC TRANSLATION INITIATION FACTOR 4B/4H"/>
    <property type="match status" value="1"/>
</dbReference>
<dbReference type="Gene3D" id="3.30.70.330">
    <property type="match status" value="1"/>
</dbReference>
<keyword evidence="1" id="KW-0677">Repeat</keyword>
<evidence type="ECO:0000256" key="2">
    <source>
        <dbReference type="ARBA" id="ARBA00022884"/>
    </source>
</evidence>
<feature type="region of interest" description="Disordered" evidence="4">
    <location>
        <begin position="1"/>
        <end position="82"/>
    </location>
</feature>
<feature type="compositionally biased region" description="Polar residues" evidence="4">
    <location>
        <begin position="323"/>
        <end position="334"/>
    </location>
</feature>
<dbReference type="Pfam" id="PF00076">
    <property type="entry name" value="RRM_1"/>
    <property type="match status" value="1"/>
</dbReference>
<keyword evidence="2 3" id="KW-0694">RNA-binding</keyword>
<dbReference type="AlphaFoldDB" id="A0A8J9TFE4"/>
<proteinExistence type="predicted"/>
<evidence type="ECO:0000313" key="6">
    <source>
        <dbReference type="EMBL" id="CAG9294091.1"/>
    </source>
</evidence>
<feature type="region of interest" description="Disordered" evidence="4">
    <location>
        <begin position="254"/>
        <end position="350"/>
    </location>
</feature>